<dbReference type="AlphaFoldDB" id="R7GVE2"/>
<evidence type="ECO:0000313" key="8">
    <source>
        <dbReference type="EMBL" id="CDE30703.1"/>
    </source>
</evidence>
<sequence>MAKDLIVAIELGSSKMTGIAGRKNPDGSISILAVAKEDSTQYIRKGVAYNIERTAQGLSNIVNKLKNTLKTEIAQVYVGIGGQSIHSVKNPVIKELPQDTIVSQEMVNELMDTNRSMVYPDYEILDAITEEYKVGALFQDDPIGIQAEHLEGNFLNVLWRRSFYRNINKSLDNAGIKVAEMYLAPLAMADSVLTEAEKRAGCVLVDLGAETTTVSVYYRDKLRNIAVLPLGSSNITKDLESLQMDETNAEAMKLKYSSAMTNEEDIDVNATLPIGDGRTVSSRLFIEVVEARILEIVENVKYLIPNELTDKLLGGIVLTGGGSNMKNIEKLFREVFGMDKVDKVRIAKTTTLNINKKDSDVILAEDGTTNTILGLLAKGDMNCAGRAISDTLFGEEDENGEHTTITLDPNATTGTSVASQATTTGPATAPAATQTATTGTTAVVEEEKEEENEKEPERPKDTKISRWFGSLKKFGRSLVEPDVNE</sequence>
<dbReference type="GO" id="GO:0043093">
    <property type="term" value="P:FtsZ-dependent cytokinesis"/>
    <property type="evidence" value="ECO:0007669"/>
    <property type="project" value="UniProtKB-UniRule"/>
</dbReference>
<dbReference type="GO" id="GO:0032153">
    <property type="term" value="C:cell division site"/>
    <property type="evidence" value="ECO:0007669"/>
    <property type="project" value="UniProtKB-UniRule"/>
</dbReference>
<protein>
    <recommendedName>
        <fullName evidence="5">Cell division protein FtsA</fullName>
    </recommendedName>
</protein>
<dbReference type="NCBIfam" id="TIGR01174">
    <property type="entry name" value="ftsA"/>
    <property type="match status" value="1"/>
</dbReference>
<name>R7GVE2_9BACT</name>
<proteinExistence type="inferred from homology"/>
<dbReference type="STRING" id="1263103.BN741_00787"/>
<dbReference type="RefSeq" id="WP_022430033.1">
    <property type="nucleotide sequence ID" value="NZ_FR899227.1"/>
</dbReference>
<keyword evidence="4 5" id="KW-0131">Cell cycle</keyword>
<feature type="compositionally biased region" description="Acidic residues" evidence="6">
    <location>
        <begin position="444"/>
        <end position="454"/>
    </location>
</feature>
<feature type="compositionally biased region" description="Basic and acidic residues" evidence="6">
    <location>
        <begin position="455"/>
        <end position="464"/>
    </location>
</feature>
<dbReference type="Proteomes" id="UP000018072">
    <property type="component" value="Unassembled WGS sequence"/>
</dbReference>
<keyword evidence="3 5" id="KW-0472">Membrane</keyword>
<dbReference type="Pfam" id="PF02491">
    <property type="entry name" value="SHS2_FTSA"/>
    <property type="match status" value="1"/>
</dbReference>
<evidence type="ECO:0000256" key="6">
    <source>
        <dbReference type="SAM" id="MobiDB-lite"/>
    </source>
</evidence>
<dbReference type="SUPFAM" id="SSF53067">
    <property type="entry name" value="Actin-like ATPase domain"/>
    <property type="match status" value="2"/>
</dbReference>
<dbReference type="GO" id="GO:0009898">
    <property type="term" value="C:cytoplasmic side of plasma membrane"/>
    <property type="evidence" value="ECO:0007669"/>
    <property type="project" value="UniProtKB-UniRule"/>
</dbReference>
<feature type="region of interest" description="Disordered" evidence="6">
    <location>
        <begin position="394"/>
        <end position="466"/>
    </location>
</feature>
<dbReference type="InterPro" id="IPR050696">
    <property type="entry name" value="FtsA/MreB"/>
</dbReference>
<dbReference type="PIRSF" id="PIRSF003101">
    <property type="entry name" value="FtsA"/>
    <property type="match status" value="1"/>
</dbReference>
<evidence type="ECO:0000259" key="7">
    <source>
        <dbReference type="SMART" id="SM00842"/>
    </source>
</evidence>
<evidence type="ECO:0000256" key="3">
    <source>
        <dbReference type="ARBA" id="ARBA00023136"/>
    </source>
</evidence>
<dbReference type="EMBL" id="CBIT010000061">
    <property type="protein sequence ID" value="CDE30703.1"/>
    <property type="molecule type" value="Genomic_DNA"/>
</dbReference>
<comment type="caution">
    <text evidence="8">The sequence shown here is derived from an EMBL/GenBank/DDBJ whole genome shotgun (WGS) entry which is preliminary data.</text>
</comment>
<evidence type="ECO:0000256" key="5">
    <source>
        <dbReference type="HAMAP-Rule" id="MF_02033"/>
    </source>
</evidence>
<dbReference type="InterPro" id="IPR003494">
    <property type="entry name" value="SHS2_FtsA"/>
</dbReference>
<comment type="subcellular location">
    <subcellularLocation>
        <location evidence="5">Cell membrane</location>
        <topology evidence="5">Peripheral membrane protein</topology>
        <orientation evidence="5">Cytoplasmic side</orientation>
    </subcellularLocation>
    <text evidence="5">Localizes to the Z ring in an FtsZ-dependent manner. Targeted to the membrane through a conserved C-terminal amphipathic helix.</text>
</comment>
<comment type="function">
    <text evidence="5">Cell division protein that is involved in the assembly of the Z ring. May serve as a membrane anchor for the Z ring.</text>
</comment>
<organism evidence="8">
    <name type="scientific">Leyella stercorea CAG:629</name>
    <dbReference type="NCBI Taxonomy" id="1263103"/>
    <lineage>
        <taxon>Bacteria</taxon>
        <taxon>Pseudomonadati</taxon>
        <taxon>Bacteroidota</taxon>
        <taxon>Bacteroidia</taxon>
        <taxon>Bacteroidales</taxon>
        <taxon>Prevotellaceae</taxon>
        <taxon>Leyella</taxon>
    </lineage>
</organism>
<accession>R7GVE2</accession>
<evidence type="ECO:0000256" key="4">
    <source>
        <dbReference type="ARBA" id="ARBA00023306"/>
    </source>
</evidence>
<feature type="compositionally biased region" description="Polar residues" evidence="6">
    <location>
        <begin position="402"/>
        <end position="419"/>
    </location>
</feature>
<evidence type="ECO:0000256" key="1">
    <source>
        <dbReference type="ARBA" id="ARBA00022475"/>
    </source>
</evidence>
<feature type="compositionally biased region" description="Low complexity" evidence="6">
    <location>
        <begin position="420"/>
        <end position="442"/>
    </location>
</feature>
<evidence type="ECO:0000256" key="2">
    <source>
        <dbReference type="ARBA" id="ARBA00022618"/>
    </source>
</evidence>
<dbReference type="HAMAP" id="MF_02033">
    <property type="entry name" value="FtsA"/>
    <property type="match status" value="1"/>
</dbReference>
<reference evidence="8" key="1">
    <citation type="submission" date="2012-11" db="EMBL/GenBank/DDBJ databases">
        <title>Dependencies among metagenomic species, viruses, plasmids and units of genetic variation.</title>
        <authorList>
            <person name="Nielsen H.B."/>
            <person name="Almeida M."/>
            <person name="Juncker A.S."/>
            <person name="Rasmussen S."/>
            <person name="Li J."/>
            <person name="Sunagawa S."/>
            <person name="Plichta D."/>
            <person name="Gautier L."/>
            <person name="Le Chatelier E."/>
            <person name="Peletier E."/>
            <person name="Bonde I."/>
            <person name="Nielsen T."/>
            <person name="Manichanh C."/>
            <person name="Arumugam M."/>
            <person name="Batto J."/>
            <person name="Santos M.B.Q.D."/>
            <person name="Blom N."/>
            <person name="Borruel N."/>
            <person name="Burgdorf K.S."/>
            <person name="Boumezbeur F."/>
            <person name="Casellas F."/>
            <person name="Dore J."/>
            <person name="Guarner F."/>
            <person name="Hansen T."/>
            <person name="Hildebrand F."/>
            <person name="Kaas R.S."/>
            <person name="Kennedy S."/>
            <person name="Kristiansen K."/>
            <person name="Kultima J.R."/>
            <person name="Leonard P."/>
            <person name="Levenez F."/>
            <person name="Lund O."/>
            <person name="Moumen B."/>
            <person name="Le Paslier D."/>
            <person name="Pons N."/>
            <person name="Pedersen O."/>
            <person name="Prifti E."/>
            <person name="Qin J."/>
            <person name="Raes J."/>
            <person name="Tap J."/>
            <person name="Tims S."/>
            <person name="Ussery D.W."/>
            <person name="Yamada T."/>
            <person name="MetaHit consortium"/>
            <person name="Renault P."/>
            <person name="Sicheritz-Ponten T."/>
            <person name="Bork P."/>
            <person name="Wang J."/>
            <person name="Brunak S."/>
            <person name="Ehrlich S.D."/>
        </authorList>
    </citation>
    <scope>NUCLEOTIDE SEQUENCE [LARGE SCALE GENOMIC DNA]</scope>
</reference>
<dbReference type="Pfam" id="PF14450">
    <property type="entry name" value="FtsA"/>
    <property type="match status" value="1"/>
</dbReference>
<keyword evidence="1 5" id="KW-1003">Cell membrane</keyword>
<dbReference type="InterPro" id="IPR020823">
    <property type="entry name" value="Cell_div_FtsA"/>
</dbReference>
<dbReference type="InterPro" id="IPR043129">
    <property type="entry name" value="ATPase_NBD"/>
</dbReference>
<gene>
    <name evidence="5" type="primary">ftsA</name>
    <name evidence="8" type="ORF">BN741_00787</name>
</gene>
<keyword evidence="2 5" id="KW-0132">Cell division</keyword>
<comment type="similarity">
    <text evidence="5">Belongs to the FtsA/MreB family.</text>
</comment>
<dbReference type="PANTHER" id="PTHR32432">
    <property type="entry name" value="CELL DIVISION PROTEIN FTSA-RELATED"/>
    <property type="match status" value="1"/>
</dbReference>
<dbReference type="Gene3D" id="3.30.420.40">
    <property type="match status" value="1"/>
</dbReference>
<feature type="domain" description="SHS2" evidence="7">
    <location>
        <begin position="6"/>
        <end position="192"/>
    </location>
</feature>
<dbReference type="SMART" id="SM00842">
    <property type="entry name" value="FtsA"/>
    <property type="match status" value="1"/>
</dbReference>
<dbReference type="PANTHER" id="PTHR32432:SF4">
    <property type="entry name" value="CELL DIVISION PROTEIN FTSA"/>
    <property type="match status" value="1"/>
</dbReference>
<comment type="subunit">
    <text evidence="5">Self-interacts. Interacts with FtsZ.</text>
</comment>